<name>X5DV32_9CORY</name>
<organism evidence="3 4">
    <name type="scientific">Corynebacterium glyciniphilum AJ 3170</name>
    <dbReference type="NCBI Taxonomy" id="1404245"/>
    <lineage>
        <taxon>Bacteria</taxon>
        <taxon>Bacillati</taxon>
        <taxon>Actinomycetota</taxon>
        <taxon>Actinomycetes</taxon>
        <taxon>Mycobacteriales</taxon>
        <taxon>Corynebacteriaceae</taxon>
        <taxon>Corynebacterium</taxon>
    </lineage>
</organism>
<evidence type="ECO:0000256" key="1">
    <source>
        <dbReference type="SAM" id="MobiDB-lite"/>
    </source>
</evidence>
<dbReference type="STRING" id="1404245.CGLY_13570"/>
<evidence type="ECO:0000313" key="3">
    <source>
        <dbReference type="EMBL" id="AHW65154.1"/>
    </source>
</evidence>
<dbReference type="HOGENOM" id="CLU_043930_1_0_11"/>
<feature type="transmembrane region" description="Helical" evidence="2">
    <location>
        <begin position="261"/>
        <end position="284"/>
    </location>
</feature>
<evidence type="ECO:0000313" key="4">
    <source>
        <dbReference type="Proteomes" id="UP000023703"/>
    </source>
</evidence>
<proteinExistence type="predicted"/>
<dbReference type="Proteomes" id="UP000023703">
    <property type="component" value="Chromosome"/>
</dbReference>
<protein>
    <submittedName>
        <fullName evidence="3">Putative membrane protein</fullName>
    </submittedName>
</protein>
<dbReference type="PANTHER" id="PTHR37814">
    <property type="entry name" value="CONSERVED MEMBRANE PROTEIN"/>
    <property type="match status" value="1"/>
</dbReference>
<feature type="region of interest" description="Disordered" evidence="1">
    <location>
        <begin position="355"/>
        <end position="421"/>
    </location>
</feature>
<sequence length="421" mass="45489">MKEQLKISMAFLGLLVGAGFATGLEVIQYFASFGINGLWGAALAGVVMAVAGAVILQLGSYFLADEHKAVFRRITHPVISWALDIVVTLTLFCIGFVMLAGAGSNLEQQFGLPTWIGALIMTVLVMVTGLLNVDKVSDIIGGLTPLLIIAVLIGFVYTLFNLPDDFSAVNDLATQEESPVSPWWLSAVNYNGLALLLGVSMSLVIGGNHANMRAAGRGGLLGGIIYTILLALAVFTLLANIETVAGDDVPMLTLFDSMHPAMAYVMVFIIFAMIYNTAIGMFYALGKRVTSSRPSWYTPVFLALCAAGYAVSFIGFDTLMTYVYPVLGYLGMAMVVLLVGWWVYARTRLTEESGHRDTVRDLTERRENDNADFSSDDESDLSDELDQSDADSDALAKQVTSEVTGEDRDEDGDSDDRRDDA</sequence>
<feature type="transmembrane region" description="Helical" evidence="2">
    <location>
        <begin position="39"/>
        <end position="64"/>
    </location>
</feature>
<feature type="transmembrane region" description="Helical" evidence="2">
    <location>
        <begin position="322"/>
        <end position="344"/>
    </location>
</feature>
<feature type="transmembrane region" description="Helical" evidence="2">
    <location>
        <begin position="218"/>
        <end position="241"/>
    </location>
</feature>
<keyword evidence="4" id="KW-1185">Reference proteome</keyword>
<dbReference type="eggNOG" id="COG3949">
    <property type="taxonomic scope" value="Bacteria"/>
</dbReference>
<evidence type="ECO:0000256" key="2">
    <source>
        <dbReference type="SAM" id="Phobius"/>
    </source>
</evidence>
<feature type="transmembrane region" description="Helical" evidence="2">
    <location>
        <begin position="183"/>
        <end position="206"/>
    </location>
</feature>
<feature type="compositionally biased region" description="Basic and acidic residues" evidence="1">
    <location>
        <begin position="355"/>
        <end position="369"/>
    </location>
</feature>
<keyword evidence="2" id="KW-1133">Transmembrane helix</keyword>
<feature type="transmembrane region" description="Helical" evidence="2">
    <location>
        <begin position="143"/>
        <end position="163"/>
    </location>
</feature>
<dbReference type="PANTHER" id="PTHR37814:SF1">
    <property type="entry name" value="MEMBRANE PROTEIN"/>
    <property type="match status" value="1"/>
</dbReference>
<feature type="transmembrane region" description="Helical" evidence="2">
    <location>
        <begin position="296"/>
        <end position="316"/>
    </location>
</feature>
<reference evidence="3 4" key="1">
    <citation type="journal article" date="2015" name="Int. J. Syst. Evol. Microbiol.">
        <title>Revisiting Corynebacterium glyciniphilum (ex Kubota et al., 1972) sp. nov., nom. rev., isolated from putrefied banana.</title>
        <authorList>
            <person name="Al-Dilaimi A."/>
            <person name="Bednarz H."/>
            <person name="Lomker A."/>
            <person name="Niehaus K."/>
            <person name="Kalinowski J."/>
            <person name="Ruckert C."/>
        </authorList>
    </citation>
    <scope>NUCLEOTIDE SEQUENCE [LARGE SCALE GENOMIC DNA]</scope>
    <source>
        <strain evidence="3">AJ 3170</strain>
    </source>
</reference>
<dbReference type="InterPro" id="IPR038728">
    <property type="entry name" value="YkvI-like"/>
</dbReference>
<gene>
    <name evidence="3" type="ORF">CGLY_13570</name>
</gene>
<dbReference type="RefSeq" id="WP_227590285.1">
    <property type="nucleotide sequence ID" value="NZ_CP006842.1"/>
</dbReference>
<accession>X5DV32</accession>
<feature type="compositionally biased region" description="Acidic residues" evidence="1">
    <location>
        <begin position="374"/>
        <end position="392"/>
    </location>
</feature>
<feature type="transmembrane region" description="Helical" evidence="2">
    <location>
        <begin position="76"/>
        <end position="100"/>
    </location>
</feature>
<keyword evidence="2" id="KW-0812">Transmembrane</keyword>
<feature type="transmembrane region" description="Helical" evidence="2">
    <location>
        <begin position="112"/>
        <end position="131"/>
    </location>
</feature>
<dbReference type="KEGG" id="cgy:CGLY_13570"/>
<dbReference type="AlphaFoldDB" id="X5DV32"/>
<keyword evidence="2" id="KW-0472">Membrane</keyword>
<dbReference type="EMBL" id="CP006842">
    <property type="protein sequence ID" value="AHW65154.1"/>
    <property type="molecule type" value="Genomic_DNA"/>
</dbReference>